<keyword evidence="4" id="KW-1185">Reference proteome</keyword>
<feature type="transmembrane region" description="Helical" evidence="1">
    <location>
        <begin position="12"/>
        <end position="37"/>
    </location>
</feature>
<dbReference type="Proteomes" id="UP000326837">
    <property type="component" value="Chromosome"/>
</dbReference>
<evidence type="ECO:0000313" key="4">
    <source>
        <dbReference type="Proteomes" id="UP000326837"/>
    </source>
</evidence>
<keyword evidence="1" id="KW-0812">Transmembrane</keyword>
<organism evidence="3 4">
    <name type="scientific">Lacipirellula parvula</name>
    <dbReference type="NCBI Taxonomy" id="2650471"/>
    <lineage>
        <taxon>Bacteria</taxon>
        <taxon>Pseudomonadati</taxon>
        <taxon>Planctomycetota</taxon>
        <taxon>Planctomycetia</taxon>
        <taxon>Pirellulales</taxon>
        <taxon>Lacipirellulaceae</taxon>
        <taxon>Lacipirellula</taxon>
    </lineage>
</organism>
<dbReference type="PANTHER" id="PTHR34978">
    <property type="entry name" value="POSSIBLE SENSOR-TRANSDUCER PROTEIN BLAR"/>
    <property type="match status" value="1"/>
</dbReference>
<dbReference type="KEGG" id="lpav:PLANPX_0193"/>
<feature type="transmembrane region" description="Helical" evidence="1">
    <location>
        <begin position="46"/>
        <end position="64"/>
    </location>
</feature>
<dbReference type="CDD" id="cd07341">
    <property type="entry name" value="M56_BlaR1_MecR1_like"/>
    <property type="match status" value="1"/>
</dbReference>
<proteinExistence type="predicted"/>
<evidence type="ECO:0000313" key="3">
    <source>
        <dbReference type="EMBL" id="BBO30581.1"/>
    </source>
</evidence>
<gene>
    <name evidence="3" type="ORF">PLANPX_0193</name>
</gene>
<dbReference type="Pfam" id="PF05569">
    <property type="entry name" value="Peptidase_M56"/>
    <property type="match status" value="1"/>
</dbReference>
<dbReference type="InterPro" id="IPR052173">
    <property type="entry name" value="Beta-lactam_resp_regulator"/>
</dbReference>
<sequence length="314" mass="34558">MIDQFNHWSAAWALLMWNIAWQSALLAAIVGAFCWLLRRESPGLRYALWLALSLKLLVLPLWSVNVPAPAWFSSTAHAEPTLAQTQPTGLVASATSQPAAPLVPQELQTNPREQPQQALLWHSLRRLTLTTWLGSLWGAVVLISIARIAWQFRSLRRLLTTTTGAGEAERIVVEQCAARLGLARLPAIRIFVGDGSPMVCGLLRAVLLLPSELVEQIEAPALRQIILHELAHLKRRDLVTIWAIQAVRTVYWFNPIVHLIAYRAGLERELACDRLAMLTSGANATTYARTLIDAASGRSQPLVLSAASAARLTG</sequence>
<protein>
    <recommendedName>
        <fullName evidence="2">Peptidase M56 domain-containing protein</fullName>
    </recommendedName>
</protein>
<feature type="domain" description="Peptidase M56" evidence="2">
    <location>
        <begin position="20"/>
        <end position="301"/>
    </location>
</feature>
<evidence type="ECO:0000256" key="1">
    <source>
        <dbReference type="SAM" id="Phobius"/>
    </source>
</evidence>
<dbReference type="PANTHER" id="PTHR34978:SF3">
    <property type="entry name" value="SLR0241 PROTEIN"/>
    <property type="match status" value="1"/>
</dbReference>
<dbReference type="AlphaFoldDB" id="A0A5K7X780"/>
<evidence type="ECO:0000259" key="2">
    <source>
        <dbReference type="Pfam" id="PF05569"/>
    </source>
</evidence>
<feature type="transmembrane region" description="Helical" evidence="1">
    <location>
        <begin position="129"/>
        <end position="150"/>
    </location>
</feature>
<dbReference type="EMBL" id="AP021861">
    <property type="protein sequence ID" value="BBO30581.1"/>
    <property type="molecule type" value="Genomic_DNA"/>
</dbReference>
<keyword evidence="1" id="KW-1133">Transmembrane helix</keyword>
<dbReference type="InterPro" id="IPR008756">
    <property type="entry name" value="Peptidase_M56"/>
</dbReference>
<name>A0A5K7X780_9BACT</name>
<dbReference type="RefSeq" id="WP_152096905.1">
    <property type="nucleotide sequence ID" value="NZ_AP021861.1"/>
</dbReference>
<accession>A0A5K7X780</accession>
<keyword evidence="1" id="KW-0472">Membrane</keyword>
<dbReference type="Gene3D" id="3.30.2010.10">
    <property type="entry name" value="Metalloproteases ('zincins'), catalytic domain"/>
    <property type="match status" value="1"/>
</dbReference>
<reference evidence="4" key="1">
    <citation type="submission" date="2019-10" db="EMBL/GenBank/DDBJ databases">
        <title>Lacipirellula parvula gen. nov., sp. nov., representing a lineage of planctomycetes widespread in freshwater anoxic habitats, and description of the family Lacipirellulaceae.</title>
        <authorList>
            <person name="Dedysh S.N."/>
            <person name="Kulichevskaya I.S."/>
            <person name="Beletsky A.V."/>
            <person name="Rakitin A.L."/>
            <person name="Mardanov A.V."/>
            <person name="Ivanova A.A."/>
            <person name="Saltykova V.X."/>
            <person name="Rijpstra W.I.C."/>
            <person name="Sinninghe Damste J.S."/>
            <person name="Ravin N.V."/>
        </authorList>
    </citation>
    <scope>NUCLEOTIDE SEQUENCE [LARGE SCALE GENOMIC DNA]</scope>
    <source>
        <strain evidence="4">PX69</strain>
    </source>
</reference>